<comment type="catalytic activity">
    <reaction evidence="23">
        <text>hexadecanoyl-CoA + H2O = hexadecanoate + CoA + H(+)</text>
        <dbReference type="Rhea" id="RHEA:16645"/>
        <dbReference type="ChEBI" id="CHEBI:7896"/>
        <dbReference type="ChEBI" id="CHEBI:15377"/>
        <dbReference type="ChEBI" id="CHEBI:15378"/>
        <dbReference type="ChEBI" id="CHEBI:57287"/>
        <dbReference type="ChEBI" id="CHEBI:57379"/>
        <dbReference type="EC" id="3.1.2.2"/>
    </reaction>
    <physiologicalReaction direction="left-to-right" evidence="23">
        <dbReference type="Rhea" id="RHEA:16646"/>
    </physiologicalReaction>
</comment>
<evidence type="ECO:0000256" key="2">
    <source>
        <dbReference type="ARBA" id="ARBA00004569"/>
    </source>
</evidence>
<evidence type="ECO:0000256" key="19">
    <source>
        <dbReference type="ARBA" id="ARBA00038848"/>
    </source>
</evidence>
<keyword evidence="10" id="KW-0276">Fatty acid metabolism</keyword>
<evidence type="ECO:0000256" key="12">
    <source>
        <dbReference type="ARBA" id="ARBA00023098"/>
    </source>
</evidence>
<keyword evidence="5" id="KW-1003">Cell membrane</keyword>
<comment type="similarity">
    <text evidence="18">Belongs to the THEM4/THEM5 thioesterase family.</text>
</comment>
<evidence type="ECO:0000256" key="24">
    <source>
        <dbReference type="ARBA" id="ARBA00047969"/>
    </source>
</evidence>
<dbReference type="GO" id="GO:0005743">
    <property type="term" value="C:mitochondrial inner membrane"/>
    <property type="evidence" value="ECO:0007669"/>
    <property type="project" value="UniProtKB-SubCell"/>
</dbReference>
<comment type="catalytic activity">
    <reaction evidence="22">
        <text>octanoyl-CoA + H2O = octanoate + CoA + H(+)</text>
        <dbReference type="Rhea" id="RHEA:30143"/>
        <dbReference type="ChEBI" id="CHEBI:15377"/>
        <dbReference type="ChEBI" id="CHEBI:15378"/>
        <dbReference type="ChEBI" id="CHEBI:25646"/>
        <dbReference type="ChEBI" id="CHEBI:57287"/>
        <dbReference type="ChEBI" id="CHEBI:57386"/>
    </reaction>
    <physiologicalReaction direction="left-to-right" evidence="22">
        <dbReference type="Rhea" id="RHEA:30144"/>
    </physiologicalReaction>
</comment>
<comment type="catalytic activity">
    <reaction evidence="16">
        <text>(5Z,8Z,11Z,14Z)-eicosatetraenoyl-CoA + H2O = (5Z,8Z,11Z,14Z)-eicosatetraenoate + CoA + H(+)</text>
        <dbReference type="Rhea" id="RHEA:40151"/>
        <dbReference type="ChEBI" id="CHEBI:15377"/>
        <dbReference type="ChEBI" id="CHEBI:15378"/>
        <dbReference type="ChEBI" id="CHEBI:32395"/>
        <dbReference type="ChEBI" id="CHEBI:57287"/>
        <dbReference type="ChEBI" id="CHEBI:57368"/>
    </reaction>
    <physiologicalReaction direction="left-to-right" evidence="16">
        <dbReference type="Rhea" id="RHEA:40152"/>
    </physiologicalReaction>
</comment>
<keyword evidence="6" id="KW-0963">Cytoplasm</keyword>
<evidence type="ECO:0000256" key="23">
    <source>
        <dbReference type="ARBA" id="ARBA00047734"/>
    </source>
</evidence>
<dbReference type="AlphaFoldDB" id="A0A7S3VG76"/>
<dbReference type="InterPro" id="IPR006683">
    <property type="entry name" value="Thioestr_dom"/>
</dbReference>
<evidence type="ECO:0000256" key="17">
    <source>
        <dbReference type="ARBA" id="ARBA00037002"/>
    </source>
</evidence>
<evidence type="ECO:0000256" key="20">
    <source>
        <dbReference type="ARBA" id="ARBA00040123"/>
    </source>
</evidence>
<keyword evidence="13" id="KW-0496">Mitochondrion</keyword>
<dbReference type="PANTHER" id="PTHR12418">
    <property type="entry name" value="ACYL-COENZYME A THIOESTERASE THEM4"/>
    <property type="match status" value="1"/>
</dbReference>
<dbReference type="Gene3D" id="3.10.129.10">
    <property type="entry name" value="Hotdog Thioesterase"/>
    <property type="match status" value="1"/>
</dbReference>
<dbReference type="GO" id="GO:0016787">
    <property type="term" value="F:hydrolase activity"/>
    <property type="evidence" value="ECO:0007669"/>
    <property type="project" value="UniProtKB-KW"/>
</dbReference>
<evidence type="ECO:0000256" key="22">
    <source>
        <dbReference type="ARBA" id="ARBA00047588"/>
    </source>
</evidence>
<evidence type="ECO:0000256" key="4">
    <source>
        <dbReference type="ARBA" id="ARBA00004637"/>
    </source>
</evidence>
<comment type="subcellular location">
    <subcellularLocation>
        <location evidence="3">Cell projection</location>
        <location evidence="3">Ruffle membrane</location>
    </subcellularLocation>
    <subcellularLocation>
        <location evidence="1">Cytoplasm</location>
    </subcellularLocation>
    <subcellularLocation>
        <location evidence="4">Mitochondrion inner membrane</location>
        <topology evidence="4">Peripheral membrane protein</topology>
    </subcellularLocation>
    <subcellularLocation>
        <location evidence="2">Mitochondrion intermembrane space</location>
    </subcellularLocation>
</comment>
<evidence type="ECO:0000313" key="30">
    <source>
        <dbReference type="EMBL" id="CAE0478658.1"/>
    </source>
</evidence>
<comment type="catalytic activity">
    <reaction evidence="24">
        <text>decanoyl-CoA + H2O = decanoate + CoA + H(+)</text>
        <dbReference type="Rhea" id="RHEA:40059"/>
        <dbReference type="ChEBI" id="CHEBI:15377"/>
        <dbReference type="ChEBI" id="CHEBI:15378"/>
        <dbReference type="ChEBI" id="CHEBI:27689"/>
        <dbReference type="ChEBI" id="CHEBI:57287"/>
        <dbReference type="ChEBI" id="CHEBI:61430"/>
    </reaction>
    <physiologicalReaction direction="left-to-right" evidence="24">
        <dbReference type="Rhea" id="RHEA:40060"/>
    </physiologicalReaction>
</comment>
<dbReference type="PANTHER" id="PTHR12418:SF19">
    <property type="entry name" value="ACYL-COENZYME A THIOESTERASE THEM4"/>
    <property type="match status" value="1"/>
</dbReference>
<dbReference type="Pfam" id="PF03061">
    <property type="entry name" value="4HBT"/>
    <property type="match status" value="1"/>
</dbReference>
<evidence type="ECO:0000256" key="8">
    <source>
        <dbReference type="ARBA" id="ARBA00022792"/>
    </source>
</evidence>
<keyword evidence="8" id="KW-0999">Mitochondrion inner membrane</keyword>
<evidence type="ECO:0000256" key="1">
    <source>
        <dbReference type="ARBA" id="ARBA00004496"/>
    </source>
</evidence>
<gene>
    <name evidence="30" type="ORF">CDEB00056_LOCUS23511</name>
</gene>
<evidence type="ECO:0000256" key="26">
    <source>
        <dbReference type="ARBA" id="ARBA00048180"/>
    </source>
</evidence>
<keyword evidence="9" id="KW-0378">Hydrolase</keyword>
<dbReference type="GO" id="GO:0005758">
    <property type="term" value="C:mitochondrial intermembrane space"/>
    <property type="evidence" value="ECO:0007669"/>
    <property type="project" value="UniProtKB-SubCell"/>
</dbReference>
<evidence type="ECO:0000256" key="11">
    <source>
        <dbReference type="ARBA" id="ARBA00022946"/>
    </source>
</evidence>
<protein>
    <recommendedName>
        <fullName evidence="20">Acyl-coenzyme A thioesterase THEM4</fullName>
        <ecNumber evidence="19">3.1.2.2</ecNumber>
    </recommendedName>
    <alternativeName>
        <fullName evidence="21">Thioesterase superfamily member 4</fullName>
    </alternativeName>
</protein>
<keyword evidence="28" id="KW-0732">Signal</keyword>
<comment type="catalytic activity">
    <reaction evidence="17">
        <text>(9Z)-octadecenoyl-CoA + H2O = (9Z)-octadecenoate + CoA + H(+)</text>
        <dbReference type="Rhea" id="RHEA:40139"/>
        <dbReference type="ChEBI" id="CHEBI:15377"/>
        <dbReference type="ChEBI" id="CHEBI:15378"/>
        <dbReference type="ChEBI" id="CHEBI:30823"/>
        <dbReference type="ChEBI" id="CHEBI:57287"/>
        <dbReference type="ChEBI" id="CHEBI:57387"/>
    </reaction>
    <physiologicalReaction direction="left-to-right" evidence="17">
        <dbReference type="Rhea" id="RHEA:40140"/>
    </physiologicalReaction>
</comment>
<dbReference type="InterPro" id="IPR029069">
    <property type="entry name" value="HotDog_dom_sf"/>
</dbReference>
<evidence type="ECO:0000256" key="14">
    <source>
        <dbReference type="ARBA" id="ARBA00023136"/>
    </source>
</evidence>
<sequence>MISFSAFLLLLCHLDTVTDAFLVVRSDPLVQSSTAMFQSSNVELAKTESNSSTTSTSTSTSDDHGETYPNLPLTASNPREFTWWNDACDIYLDELDKAGGERFVASHDEPDETGHTNTNNWLHVTISNPNRRVQYEARYVDGEGDGNGRTQTMGGVVRFGSDCMGPEDMAHGGSIATIADALTATCCFKASKRWGMTTRLECNYRESIPLGTPVKIESKIVDLKKRKASLEWSIYSLTELDRKDQPVRHAFGSADFLLPRMPK</sequence>
<evidence type="ECO:0000256" key="7">
    <source>
        <dbReference type="ARBA" id="ARBA00022703"/>
    </source>
</evidence>
<feature type="chain" id="PRO_5031058777" description="Acyl-coenzyme A thioesterase THEM4" evidence="28">
    <location>
        <begin position="21"/>
        <end position="263"/>
    </location>
</feature>
<comment type="catalytic activity">
    <reaction evidence="25">
        <text>dodecanoyl-CoA + H2O = dodecanoate + CoA + H(+)</text>
        <dbReference type="Rhea" id="RHEA:30135"/>
        <dbReference type="ChEBI" id="CHEBI:15377"/>
        <dbReference type="ChEBI" id="CHEBI:15378"/>
        <dbReference type="ChEBI" id="CHEBI:18262"/>
        <dbReference type="ChEBI" id="CHEBI:57287"/>
        <dbReference type="ChEBI" id="CHEBI:57375"/>
    </reaction>
    <physiologicalReaction direction="left-to-right" evidence="25">
        <dbReference type="Rhea" id="RHEA:30136"/>
    </physiologicalReaction>
</comment>
<accession>A0A7S3VG76</accession>
<dbReference type="EMBL" id="HBIO01030685">
    <property type="protein sequence ID" value="CAE0478658.1"/>
    <property type="molecule type" value="Transcribed_RNA"/>
</dbReference>
<organism evidence="30">
    <name type="scientific">Chaetoceros debilis</name>
    <dbReference type="NCBI Taxonomy" id="122233"/>
    <lineage>
        <taxon>Eukaryota</taxon>
        <taxon>Sar</taxon>
        <taxon>Stramenopiles</taxon>
        <taxon>Ochrophyta</taxon>
        <taxon>Bacillariophyta</taxon>
        <taxon>Coscinodiscophyceae</taxon>
        <taxon>Chaetocerotophycidae</taxon>
        <taxon>Chaetocerotales</taxon>
        <taxon>Chaetocerotaceae</taxon>
        <taxon>Chaetoceros</taxon>
    </lineage>
</organism>
<dbReference type="GO" id="GO:0032587">
    <property type="term" value="C:ruffle membrane"/>
    <property type="evidence" value="ECO:0007669"/>
    <property type="project" value="UniProtKB-SubCell"/>
</dbReference>
<dbReference type="EC" id="3.1.2.2" evidence="19"/>
<name>A0A7S3VG76_9STRA</name>
<evidence type="ECO:0000256" key="27">
    <source>
        <dbReference type="SAM" id="MobiDB-lite"/>
    </source>
</evidence>
<evidence type="ECO:0000256" key="16">
    <source>
        <dbReference type="ARBA" id="ARBA00035852"/>
    </source>
</evidence>
<evidence type="ECO:0000256" key="15">
    <source>
        <dbReference type="ARBA" id="ARBA00023273"/>
    </source>
</evidence>
<keyword evidence="14" id="KW-0472">Membrane</keyword>
<keyword evidence="15" id="KW-0966">Cell projection</keyword>
<dbReference type="SUPFAM" id="SSF54637">
    <property type="entry name" value="Thioesterase/thiol ester dehydrase-isomerase"/>
    <property type="match status" value="1"/>
</dbReference>
<proteinExistence type="inferred from homology"/>
<evidence type="ECO:0000256" key="13">
    <source>
        <dbReference type="ARBA" id="ARBA00023128"/>
    </source>
</evidence>
<keyword evidence="11" id="KW-0809">Transit peptide</keyword>
<comment type="catalytic activity">
    <reaction evidence="26">
        <text>tetradecanoyl-CoA + H2O = tetradecanoate + CoA + H(+)</text>
        <dbReference type="Rhea" id="RHEA:40119"/>
        <dbReference type="ChEBI" id="CHEBI:15377"/>
        <dbReference type="ChEBI" id="CHEBI:15378"/>
        <dbReference type="ChEBI" id="CHEBI:30807"/>
        <dbReference type="ChEBI" id="CHEBI:57287"/>
        <dbReference type="ChEBI" id="CHEBI:57385"/>
    </reaction>
    <physiologicalReaction direction="left-to-right" evidence="26">
        <dbReference type="Rhea" id="RHEA:40120"/>
    </physiologicalReaction>
</comment>
<evidence type="ECO:0000256" key="25">
    <source>
        <dbReference type="ARBA" id="ARBA00048074"/>
    </source>
</evidence>
<evidence type="ECO:0000256" key="5">
    <source>
        <dbReference type="ARBA" id="ARBA00022475"/>
    </source>
</evidence>
<evidence type="ECO:0000256" key="21">
    <source>
        <dbReference type="ARBA" id="ARBA00043210"/>
    </source>
</evidence>
<feature type="compositionally biased region" description="Low complexity" evidence="27">
    <location>
        <begin position="47"/>
        <end position="60"/>
    </location>
</feature>
<evidence type="ECO:0000256" key="18">
    <source>
        <dbReference type="ARBA" id="ARBA00038456"/>
    </source>
</evidence>
<evidence type="ECO:0000256" key="9">
    <source>
        <dbReference type="ARBA" id="ARBA00022801"/>
    </source>
</evidence>
<keyword evidence="7" id="KW-0053">Apoptosis</keyword>
<feature type="domain" description="Thioesterase" evidence="29">
    <location>
        <begin position="170"/>
        <end position="236"/>
    </location>
</feature>
<evidence type="ECO:0000256" key="3">
    <source>
        <dbReference type="ARBA" id="ARBA00004632"/>
    </source>
</evidence>
<dbReference type="InterPro" id="IPR052365">
    <property type="entry name" value="THEM4/THEM5_acyl-CoA_thioest"/>
</dbReference>
<evidence type="ECO:0000256" key="10">
    <source>
        <dbReference type="ARBA" id="ARBA00022832"/>
    </source>
</evidence>
<reference evidence="30" key="1">
    <citation type="submission" date="2021-01" db="EMBL/GenBank/DDBJ databases">
        <authorList>
            <person name="Corre E."/>
            <person name="Pelletier E."/>
            <person name="Niang G."/>
            <person name="Scheremetjew M."/>
            <person name="Finn R."/>
            <person name="Kale V."/>
            <person name="Holt S."/>
            <person name="Cochrane G."/>
            <person name="Meng A."/>
            <person name="Brown T."/>
            <person name="Cohen L."/>
        </authorList>
    </citation>
    <scope>NUCLEOTIDE SEQUENCE</scope>
    <source>
        <strain evidence="30">MM31A-1</strain>
    </source>
</reference>
<evidence type="ECO:0000259" key="29">
    <source>
        <dbReference type="Pfam" id="PF03061"/>
    </source>
</evidence>
<feature type="signal peptide" evidence="28">
    <location>
        <begin position="1"/>
        <end position="20"/>
    </location>
</feature>
<evidence type="ECO:0000256" key="6">
    <source>
        <dbReference type="ARBA" id="ARBA00022490"/>
    </source>
</evidence>
<dbReference type="GO" id="GO:0006631">
    <property type="term" value="P:fatty acid metabolic process"/>
    <property type="evidence" value="ECO:0007669"/>
    <property type="project" value="UniProtKB-KW"/>
</dbReference>
<keyword evidence="12" id="KW-0443">Lipid metabolism</keyword>
<evidence type="ECO:0000256" key="28">
    <source>
        <dbReference type="SAM" id="SignalP"/>
    </source>
</evidence>
<feature type="region of interest" description="Disordered" evidence="27">
    <location>
        <begin position="43"/>
        <end position="72"/>
    </location>
</feature>